<sequence length="85" mass="9418">MKKLNSLIFAVVLFLAGFFAGTVFDSNNESKAGGLVSNQYFSVYELKGPKGYRTCFGVSFKNGVSKKDVIIDWKSNSNFVGYIKE</sequence>
<evidence type="ECO:0000313" key="1">
    <source>
        <dbReference type="EMBL" id="ACS81191.1"/>
    </source>
</evidence>
<dbReference type="OrthoDB" id="9554253at2"/>
<dbReference type="EMBL" id="CP001649">
    <property type="protein sequence ID" value="ACS81191.1"/>
    <property type="molecule type" value="Genomic_DNA"/>
</dbReference>
<dbReference type="AlphaFoldDB" id="C6C1L6"/>
<reference evidence="1 2" key="1">
    <citation type="submission" date="2009-06" db="EMBL/GenBank/DDBJ databases">
        <title>Complete sequence of Desulfovibrio salexigens DSM 2638.</title>
        <authorList>
            <consortium name="US DOE Joint Genome Institute"/>
            <person name="Lucas S."/>
            <person name="Copeland A."/>
            <person name="Lapidus A."/>
            <person name="Glavina del Rio T."/>
            <person name="Tice H."/>
            <person name="Bruce D."/>
            <person name="Goodwin L."/>
            <person name="Pitluck S."/>
            <person name="Munk A.C."/>
            <person name="Brettin T."/>
            <person name="Detter J.C."/>
            <person name="Han C."/>
            <person name="Tapia R."/>
            <person name="Larimer F."/>
            <person name="Land M."/>
            <person name="Hauser L."/>
            <person name="Kyrpides N."/>
            <person name="Anderson I."/>
            <person name="Wall J.D."/>
            <person name="Arkin A.P."/>
            <person name="Dehal P."/>
            <person name="Chivian D."/>
            <person name="Giles B."/>
            <person name="Hazen T.C."/>
        </authorList>
    </citation>
    <scope>NUCLEOTIDE SEQUENCE [LARGE SCALE GENOMIC DNA]</scope>
    <source>
        <strain evidence="2">ATCC 14822 / DSM 2638 / NCIMB 8403 / VKM B-1763</strain>
    </source>
</reference>
<accession>C6C1L6</accession>
<gene>
    <name evidence="1" type="ordered locus">Desal_3140</name>
</gene>
<keyword evidence="2" id="KW-1185">Reference proteome</keyword>
<protein>
    <submittedName>
        <fullName evidence="1">Uncharacterized protein</fullName>
    </submittedName>
</protein>
<evidence type="ECO:0000313" key="2">
    <source>
        <dbReference type="Proteomes" id="UP000002601"/>
    </source>
</evidence>
<dbReference type="KEGG" id="dsa:Desal_3140"/>
<name>C6C1L6_MARSD</name>
<dbReference type="RefSeq" id="WP_015853007.1">
    <property type="nucleotide sequence ID" value="NC_012881.1"/>
</dbReference>
<proteinExistence type="predicted"/>
<organism evidence="1 2">
    <name type="scientific">Maridesulfovibrio salexigens (strain ATCC 14822 / DSM 2638 / NCIMB 8403 / VKM B-1763)</name>
    <name type="common">Desulfovibrio salexigens</name>
    <dbReference type="NCBI Taxonomy" id="526222"/>
    <lineage>
        <taxon>Bacteria</taxon>
        <taxon>Pseudomonadati</taxon>
        <taxon>Thermodesulfobacteriota</taxon>
        <taxon>Desulfovibrionia</taxon>
        <taxon>Desulfovibrionales</taxon>
        <taxon>Desulfovibrionaceae</taxon>
        <taxon>Maridesulfovibrio</taxon>
    </lineage>
</organism>
<dbReference type="Proteomes" id="UP000002601">
    <property type="component" value="Chromosome"/>
</dbReference>
<dbReference type="HOGENOM" id="CLU_2507191_0_0_7"/>